<dbReference type="Pfam" id="PF00126">
    <property type="entry name" value="HTH_1"/>
    <property type="match status" value="1"/>
</dbReference>
<dbReference type="PROSITE" id="PS50931">
    <property type="entry name" value="HTH_LYSR"/>
    <property type="match status" value="1"/>
</dbReference>
<dbReference type="PANTHER" id="PTHR30118">
    <property type="entry name" value="HTH-TYPE TRANSCRIPTIONAL REGULATOR LEUO-RELATED"/>
    <property type="match status" value="1"/>
</dbReference>
<dbReference type="GO" id="GO:0003677">
    <property type="term" value="F:DNA binding"/>
    <property type="evidence" value="ECO:0007669"/>
    <property type="project" value="UniProtKB-KW"/>
</dbReference>
<dbReference type="CDD" id="cd08465">
    <property type="entry name" value="PBP2_ToxR"/>
    <property type="match status" value="1"/>
</dbReference>
<evidence type="ECO:0000256" key="4">
    <source>
        <dbReference type="ARBA" id="ARBA00023163"/>
    </source>
</evidence>
<dbReference type="Pfam" id="PF03466">
    <property type="entry name" value="LysR_substrate"/>
    <property type="match status" value="1"/>
</dbReference>
<reference evidence="6" key="2">
    <citation type="journal article" date="2004" name="J. Gen. Plant Pathol.">
        <title>Molecular characterization of the tox operon involved in toxoflavin biosynthesis of Burkholderia glumae.</title>
        <authorList>
            <person name="Suzuki F."/>
            <person name="Sawada H."/>
            <person name="Azegami K."/>
            <person name="Tsuchiya K."/>
        </authorList>
    </citation>
    <scope>NUCLEOTIDE SEQUENCE</scope>
    <source>
        <strain evidence="6">MAFF327195</strain>
    </source>
</reference>
<dbReference type="InterPro" id="IPR036388">
    <property type="entry name" value="WH-like_DNA-bd_sf"/>
</dbReference>
<dbReference type="SUPFAM" id="SSF53850">
    <property type="entry name" value="Periplasmic binding protein-like II"/>
    <property type="match status" value="1"/>
</dbReference>
<dbReference type="Gene3D" id="1.10.10.10">
    <property type="entry name" value="Winged helix-like DNA-binding domain superfamily/Winged helix DNA-binding domain"/>
    <property type="match status" value="1"/>
</dbReference>
<feature type="domain" description="HTH lysR-type" evidence="5">
    <location>
        <begin position="7"/>
        <end position="64"/>
    </location>
</feature>
<dbReference type="EMBL" id="AB040403">
    <property type="protein sequence ID" value="BAB88912.1"/>
    <property type="molecule type" value="Genomic_DNA"/>
</dbReference>
<dbReference type="InterPro" id="IPR000847">
    <property type="entry name" value="LysR_HTH_N"/>
</dbReference>
<name>Q8RS39_BURGL</name>
<proteinExistence type="inferred from homology"/>
<accession>Q8RS39</accession>
<keyword evidence="3" id="KW-0238">DNA-binding</keyword>
<comment type="similarity">
    <text evidence="1">Belongs to the LysR transcriptional regulatory family.</text>
</comment>
<dbReference type="InterPro" id="IPR005119">
    <property type="entry name" value="LysR_subst-bd"/>
</dbReference>
<keyword evidence="4" id="KW-0804">Transcription</keyword>
<evidence type="ECO:0000259" key="5">
    <source>
        <dbReference type="PROSITE" id="PS50931"/>
    </source>
</evidence>
<dbReference type="AlphaFoldDB" id="Q8RS39"/>
<keyword evidence="2" id="KW-0805">Transcription regulation</keyword>
<gene>
    <name evidence="6" type="primary">toxR</name>
</gene>
<sequence>MNNLKRIDLNLLVTLQALMTEKHISRTAMRLHKSQPAISHALAHLRDIFNDPLLVRRGGGLELTSRASELMQPLSDALDQLSALLEPPEFDPSQAQRVFRVSMSDYGARIVLPKLVRMLRANAPGIELVVSQANREAMRMQVMDGEVDLALGVFPPPSPELHTETLFVETFACLADAASMPASRMLDLEAWLARPHALVAMRAGTDNEIDRALAQLRAERRIAVILPHWGVANELVVDTDLVLTVARRNLDAVRDDARLCVFDPPFPVESFEFQQMWHQRRQGDPAHSWLRQMIARVVRDRADSRPPLRAGFPFAFPPRPLSRAVLNSRPRAR</sequence>
<dbReference type="InterPro" id="IPR036390">
    <property type="entry name" value="WH_DNA-bd_sf"/>
</dbReference>
<reference evidence="6" key="1">
    <citation type="journal article" date="1998" name="Nihon Shokubutsu Byori Gakkaiho">
        <title>Molecular Characterization of Toxoflavin Biosynthesis-related Gene in Pseudomonas (Burkholderia) glumae.</title>
        <authorList>
            <person name="Suzuki F."/>
            <person name="Sawada H."/>
            <person name="Matsuda I."/>
        </authorList>
    </citation>
    <scope>NUCLEOTIDE SEQUENCE</scope>
    <source>
        <strain evidence="6">MAFF327195</strain>
    </source>
</reference>
<evidence type="ECO:0000313" key="6">
    <source>
        <dbReference type="EMBL" id="BAB88912.1"/>
    </source>
</evidence>
<dbReference type="PANTHER" id="PTHR30118:SF15">
    <property type="entry name" value="TRANSCRIPTIONAL REGULATORY PROTEIN"/>
    <property type="match status" value="1"/>
</dbReference>
<dbReference type="GO" id="GO:0003700">
    <property type="term" value="F:DNA-binding transcription factor activity"/>
    <property type="evidence" value="ECO:0007669"/>
    <property type="project" value="InterPro"/>
</dbReference>
<dbReference type="SMR" id="Q8RS39"/>
<organism evidence="6">
    <name type="scientific">Burkholderia glumae</name>
    <name type="common">Pseudomonas glumae</name>
    <dbReference type="NCBI Taxonomy" id="337"/>
    <lineage>
        <taxon>Bacteria</taxon>
        <taxon>Pseudomonadati</taxon>
        <taxon>Pseudomonadota</taxon>
        <taxon>Betaproteobacteria</taxon>
        <taxon>Burkholderiales</taxon>
        <taxon>Burkholderiaceae</taxon>
        <taxon>Burkholderia</taxon>
    </lineage>
</organism>
<dbReference type="InterPro" id="IPR050389">
    <property type="entry name" value="LysR-type_TF"/>
</dbReference>
<dbReference type="Gene3D" id="3.40.190.10">
    <property type="entry name" value="Periplasmic binding protein-like II"/>
    <property type="match status" value="2"/>
</dbReference>
<dbReference type="SUPFAM" id="SSF46785">
    <property type="entry name" value="Winged helix' DNA-binding domain"/>
    <property type="match status" value="1"/>
</dbReference>
<evidence type="ECO:0000256" key="3">
    <source>
        <dbReference type="ARBA" id="ARBA00023125"/>
    </source>
</evidence>
<evidence type="ECO:0000256" key="1">
    <source>
        <dbReference type="ARBA" id="ARBA00009437"/>
    </source>
</evidence>
<evidence type="ECO:0000256" key="2">
    <source>
        <dbReference type="ARBA" id="ARBA00023015"/>
    </source>
</evidence>
<protein>
    <submittedName>
        <fullName evidence="6">Lys-R type regulatory protein</fullName>
    </submittedName>
</protein>